<dbReference type="AlphaFoldDB" id="A0A239BQ94"/>
<dbReference type="InterPro" id="IPR026444">
    <property type="entry name" value="Secre_tail"/>
</dbReference>
<organism evidence="4 5">
    <name type="scientific">Dokdonia pacifica</name>
    <dbReference type="NCBI Taxonomy" id="1627892"/>
    <lineage>
        <taxon>Bacteria</taxon>
        <taxon>Pseudomonadati</taxon>
        <taxon>Bacteroidota</taxon>
        <taxon>Flavobacteriia</taxon>
        <taxon>Flavobacteriales</taxon>
        <taxon>Flavobacteriaceae</taxon>
        <taxon>Dokdonia</taxon>
    </lineage>
</organism>
<evidence type="ECO:0000259" key="3">
    <source>
        <dbReference type="Pfam" id="PF18962"/>
    </source>
</evidence>
<gene>
    <name evidence="4" type="ORF">SAMN06265376_106345</name>
</gene>
<dbReference type="Proteomes" id="UP000198379">
    <property type="component" value="Unassembled WGS sequence"/>
</dbReference>
<evidence type="ECO:0000256" key="2">
    <source>
        <dbReference type="SAM" id="SignalP"/>
    </source>
</evidence>
<sequence length="562" mass="62500">MKNNTLQKYVILAFMLSLPITMAFAQSNTYPLKNSNWYIGDTWESNGGSRGVEFAGGTSFPTVSLDYQASKDPNYRHFMEENYTASVSDGLGNPLFYTNGFRVWNGNHDQVARVFDYDKTEILPIPGQEGKYYIMGSRQLKMGQEGALVYSIYDVDANGGQGATVSGKENIEVTPYMSMRMTSFVNPHDGLPYLIAVGPNPEIAYHEQRLVFDTFYVYKIEDDNGPVLVSPSSSEPGVFEYDRFRANPASLEFGPNLIEEDRQSQIKLSPSLTKLGMSHPDFDDGTFMLFDVQVTSGGVRISGQRDLQLTDFDANLIYVRPVAIEFSSSEELAYISYQWRSQFPNITTTGYAMSQFNITAALDPSNTTNPFTPLYLDVREVGASDEDAVSNPHQIQRGMDGRIYVAYGFPNAIRSRMGVVFNPDTAGSGANFDPNALFLNNTTSSGYFINDQRIPPMVGDIDGQIRSGNTVHSTNVDSEKISALSQDVVVYPNPSSGIFEVVMPSYFDGSIEVLDVTGRSVFTSTIKDQLRTRIDLEKEAAGMYFVHIISDKETIVKKFLKL</sequence>
<keyword evidence="1 2" id="KW-0732">Signal</keyword>
<dbReference type="EMBL" id="FZNY01000006">
    <property type="protein sequence ID" value="SNS09829.1"/>
    <property type="molecule type" value="Genomic_DNA"/>
</dbReference>
<dbReference type="Pfam" id="PF18962">
    <property type="entry name" value="Por_Secre_tail"/>
    <property type="match status" value="1"/>
</dbReference>
<keyword evidence="5" id="KW-1185">Reference proteome</keyword>
<protein>
    <submittedName>
        <fullName evidence="4">Por secretion system C-terminal sorting domain-containing protein</fullName>
    </submittedName>
</protein>
<feature type="signal peptide" evidence="2">
    <location>
        <begin position="1"/>
        <end position="25"/>
    </location>
</feature>
<dbReference type="NCBIfam" id="TIGR04183">
    <property type="entry name" value="Por_Secre_tail"/>
    <property type="match status" value="1"/>
</dbReference>
<feature type="chain" id="PRO_5012489472" evidence="2">
    <location>
        <begin position="26"/>
        <end position="562"/>
    </location>
</feature>
<proteinExistence type="predicted"/>
<accession>A0A239BQ94</accession>
<feature type="domain" description="Secretion system C-terminal sorting" evidence="3">
    <location>
        <begin position="490"/>
        <end position="559"/>
    </location>
</feature>
<evidence type="ECO:0000313" key="5">
    <source>
        <dbReference type="Proteomes" id="UP000198379"/>
    </source>
</evidence>
<evidence type="ECO:0000313" key="4">
    <source>
        <dbReference type="EMBL" id="SNS09829.1"/>
    </source>
</evidence>
<evidence type="ECO:0000256" key="1">
    <source>
        <dbReference type="ARBA" id="ARBA00022729"/>
    </source>
</evidence>
<reference evidence="4 5" key="1">
    <citation type="submission" date="2017-06" db="EMBL/GenBank/DDBJ databases">
        <authorList>
            <person name="Kim H.J."/>
            <person name="Triplett B.A."/>
        </authorList>
    </citation>
    <scope>NUCLEOTIDE SEQUENCE [LARGE SCALE GENOMIC DNA]</scope>
    <source>
        <strain evidence="4 5">DSM 25597</strain>
    </source>
</reference>
<dbReference type="RefSeq" id="WP_179218212.1">
    <property type="nucleotide sequence ID" value="NZ_BMEP01000005.1"/>
</dbReference>
<name>A0A239BQ94_9FLAO</name>